<evidence type="ECO:0000256" key="5">
    <source>
        <dbReference type="ARBA" id="ARBA00022927"/>
    </source>
</evidence>
<keyword evidence="4 9" id="KW-0812">Transmembrane</keyword>
<evidence type="ECO:0000256" key="8">
    <source>
        <dbReference type="ARBA" id="ARBA00023136"/>
    </source>
</evidence>
<dbReference type="Pfam" id="PF02355">
    <property type="entry name" value="SecD_SecF_C"/>
    <property type="match status" value="1"/>
</dbReference>
<dbReference type="Pfam" id="PF07549">
    <property type="entry name" value="Sec_GG"/>
    <property type="match status" value="1"/>
</dbReference>
<comment type="function">
    <text evidence="9">Part of the Sec protein translocase complex. Interacts with the SecYEG preprotein conducting channel. SecDF uses the proton motive force (PMF) to complete protein translocation after the ATP-dependent function of SecA.</text>
</comment>
<evidence type="ECO:0000256" key="9">
    <source>
        <dbReference type="HAMAP-Rule" id="MF_01464"/>
    </source>
</evidence>
<dbReference type="Proteomes" id="UP001519343">
    <property type="component" value="Unassembled WGS sequence"/>
</dbReference>
<evidence type="ECO:0000256" key="2">
    <source>
        <dbReference type="ARBA" id="ARBA00022448"/>
    </source>
</evidence>
<proteinExistence type="inferred from homology"/>
<comment type="subunit">
    <text evidence="9">Forms a complex with SecD. Part of the essential Sec protein translocation apparatus which comprises SecA, SecYEG and auxiliary proteins SecDF. Other proteins may also be involved.</text>
</comment>
<feature type="transmembrane region" description="Helical" evidence="9">
    <location>
        <begin position="263"/>
        <end position="287"/>
    </location>
</feature>
<evidence type="ECO:0000313" key="11">
    <source>
        <dbReference type="EMBL" id="MBP1930446.1"/>
    </source>
</evidence>
<dbReference type="PANTHER" id="PTHR30081">
    <property type="entry name" value="PROTEIN-EXPORT MEMBRANE PROTEIN SEC"/>
    <property type="match status" value="1"/>
</dbReference>
<evidence type="ECO:0000256" key="3">
    <source>
        <dbReference type="ARBA" id="ARBA00022475"/>
    </source>
</evidence>
<sequence length="307" mass="34081">MNFNPKTWNYVSHRKQFFLLSGVLQIIGILGLLFLGFNLGVDFQSGTRLDIAIGKPFTEAEVAAELKQLNLEPGSIVTAGDNGERAAVRFTEPLNKEQIASVKNSFTKKYGDQVDIQESTVDPVVSRELAKNAMYALIWASIGIVIYVTVRFEYRFAIAGIIALLHDAIGVISIFSIFQIEVDLPFIAAILTIVGYSINDTIVTFDRIRENMKLHKVKRKADLEYVVNLSIQETITRSINTVITVLMASAALLIFGGESIRTFSLALTIGLFIGMYSSIFIASQIWLEWKAKEFAGNRITPTNNEAS</sequence>
<accession>A0ABS4GJL9</accession>
<dbReference type="InterPro" id="IPR022813">
    <property type="entry name" value="SecD/SecF_arch_bac"/>
</dbReference>
<feature type="transmembrane region" description="Helical" evidence="9">
    <location>
        <begin position="157"/>
        <end position="178"/>
    </location>
</feature>
<keyword evidence="8 9" id="KW-0472">Membrane</keyword>
<keyword evidence="12" id="KW-1185">Reference proteome</keyword>
<keyword evidence="7 9" id="KW-0811">Translocation</keyword>
<dbReference type="InterPro" id="IPR048634">
    <property type="entry name" value="SecD_SecF_C"/>
</dbReference>
<protein>
    <recommendedName>
        <fullName evidence="9">Protein-export membrane protein SecF</fullName>
    </recommendedName>
</protein>
<evidence type="ECO:0000313" key="12">
    <source>
        <dbReference type="Proteomes" id="UP001519343"/>
    </source>
</evidence>
<keyword evidence="3 9" id="KW-1003">Cell membrane</keyword>
<gene>
    <name evidence="9" type="primary">secF</name>
    <name evidence="11" type="ORF">J2Z37_000433</name>
</gene>
<dbReference type="HAMAP" id="MF_01464_B">
    <property type="entry name" value="SecF_B"/>
    <property type="match status" value="1"/>
</dbReference>
<keyword evidence="6 9" id="KW-1133">Transmembrane helix</keyword>
<feature type="domain" description="Protein export membrane protein SecD/SecF C-terminal" evidence="10">
    <location>
        <begin position="103"/>
        <end position="291"/>
    </location>
</feature>
<dbReference type="PANTHER" id="PTHR30081:SF8">
    <property type="entry name" value="PROTEIN TRANSLOCASE SUBUNIT SECF"/>
    <property type="match status" value="1"/>
</dbReference>
<feature type="transmembrane region" description="Helical" evidence="9">
    <location>
        <begin position="133"/>
        <end position="150"/>
    </location>
</feature>
<dbReference type="InterPro" id="IPR022646">
    <property type="entry name" value="SecD/SecF_CS"/>
</dbReference>
<organism evidence="11 12">
    <name type="scientific">Ammoniphilus resinae</name>
    <dbReference type="NCBI Taxonomy" id="861532"/>
    <lineage>
        <taxon>Bacteria</taxon>
        <taxon>Bacillati</taxon>
        <taxon>Bacillota</taxon>
        <taxon>Bacilli</taxon>
        <taxon>Bacillales</taxon>
        <taxon>Paenibacillaceae</taxon>
        <taxon>Aneurinibacillus group</taxon>
        <taxon>Ammoniphilus</taxon>
    </lineage>
</organism>
<evidence type="ECO:0000256" key="4">
    <source>
        <dbReference type="ARBA" id="ARBA00022692"/>
    </source>
</evidence>
<dbReference type="SUPFAM" id="SSF82866">
    <property type="entry name" value="Multidrug efflux transporter AcrB transmembrane domain"/>
    <property type="match status" value="1"/>
</dbReference>
<dbReference type="NCBIfam" id="TIGR00966">
    <property type="entry name" value="transloc_SecF"/>
    <property type="match status" value="1"/>
</dbReference>
<dbReference type="InterPro" id="IPR022645">
    <property type="entry name" value="SecD/SecF_bac"/>
</dbReference>
<comment type="similarity">
    <text evidence="9">Belongs to the SecD/SecF family. SecF subfamily.</text>
</comment>
<dbReference type="InterPro" id="IPR055344">
    <property type="entry name" value="SecD_SecF_C_bact"/>
</dbReference>
<dbReference type="NCBIfam" id="TIGR00916">
    <property type="entry name" value="2A0604s01"/>
    <property type="match status" value="1"/>
</dbReference>
<dbReference type="Gene3D" id="1.20.1640.10">
    <property type="entry name" value="Multidrug efflux transporter AcrB transmembrane domain"/>
    <property type="match status" value="1"/>
</dbReference>
<dbReference type="PRINTS" id="PR01755">
    <property type="entry name" value="SECFTRNLCASE"/>
</dbReference>
<name>A0ABS4GJL9_9BACL</name>
<dbReference type="InterPro" id="IPR005665">
    <property type="entry name" value="SecF_bac"/>
</dbReference>
<evidence type="ECO:0000256" key="6">
    <source>
        <dbReference type="ARBA" id="ARBA00022989"/>
    </source>
</evidence>
<reference evidence="11 12" key="1">
    <citation type="submission" date="2021-03" db="EMBL/GenBank/DDBJ databases">
        <title>Genomic Encyclopedia of Type Strains, Phase IV (KMG-IV): sequencing the most valuable type-strain genomes for metagenomic binning, comparative biology and taxonomic classification.</title>
        <authorList>
            <person name="Goeker M."/>
        </authorList>
    </citation>
    <scope>NUCLEOTIDE SEQUENCE [LARGE SCALE GENOMIC DNA]</scope>
    <source>
        <strain evidence="11 12">DSM 24738</strain>
    </source>
</reference>
<feature type="transmembrane region" description="Helical" evidence="9">
    <location>
        <begin position="184"/>
        <end position="205"/>
    </location>
</feature>
<keyword evidence="5 9" id="KW-0653">Protein transport</keyword>
<evidence type="ECO:0000256" key="7">
    <source>
        <dbReference type="ARBA" id="ARBA00023010"/>
    </source>
</evidence>
<dbReference type="EMBL" id="JAGGKT010000001">
    <property type="protein sequence ID" value="MBP1930446.1"/>
    <property type="molecule type" value="Genomic_DNA"/>
</dbReference>
<comment type="subcellular location">
    <subcellularLocation>
        <location evidence="1 9">Cell membrane</location>
        <topology evidence="1 9">Multi-pass membrane protein</topology>
    </subcellularLocation>
</comment>
<keyword evidence="2 9" id="KW-0813">Transport</keyword>
<evidence type="ECO:0000259" key="10">
    <source>
        <dbReference type="Pfam" id="PF02355"/>
    </source>
</evidence>
<evidence type="ECO:0000256" key="1">
    <source>
        <dbReference type="ARBA" id="ARBA00004651"/>
    </source>
</evidence>
<feature type="transmembrane region" description="Helical" evidence="9">
    <location>
        <begin position="239"/>
        <end position="257"/>
    </location>
</feature>
<feature type="transmembrane region" description="Helical" evidence="9">
    <location>
        <begin position="17"/>
        <end position="37"/>
    </location>
</feature>
<comment type="caution">
    <text evidence="11">The sequence shown here is derived from an EMBL/GenBank/DDBJ whole genome shotgun (WGS) entry which is preliminary data.</text>
</comment>